<name>A0A6C7EEU2_ILUCY</name>
<gene>
    <name evidence="1" type="ORF">YM304_33750</name>
</gene>
<proteinExistence type="predicted"/>
<protein>
    <submittedName>
        <fullName evidence="1">Uncharacterized protein</fullName>
    </submittedName>
</protein>
<dbReference type="Proteomes" id="UP000011863">
    <property type="component" value="Chromosome"/>
</dbReference>
<accession>A0A6C7EEU2</accession>
<dbReference type="RefSeq" id="WP_015442936.1">
    <property type="nucleotide sequence ID" value="NC_020520.1"/>
</dbReference>
<organism evidence="1 2">
    <name type="scientific">Ilumatobacter coccineus (strain NBRC 103263 / KCTC 29153 / YM16-304)</name>
    <dbReference type="NCBI Taxonomy" id="1313172"/>
    <lineage>
        <taxon>Bacteria</taxon>
        <taxon>Bacillati</taxon>
        <taxon>Actinomycetota</taxon>
        <taxon>Acidimicrobiia</taxon>
        <taxon>Acidimicrobiales</taxon>
        <taxon>Ilumatobacteraceae</taxon>
        <taxon>Ilumatobacter</taxon>
    </lineage>
</organism>
<evidence type="ECO:0000313" key="1">
    <source>
        <dbReference type="EMBL" id="BAN03689.1"/>
    </source>
</evidence>
<keyword evidence="2" id="KW-1185">Reference proteome</keyword>
<dbReference type="EMBL" id="AP012057">
    <property type="protein sequence ID" value="BAN03689.1"/>
    <property type="molecule type" value="Genomic_DNA"/>
</dbReference>
<reference evidence="1 2" key="1">
    <citation type="journal article" date="2013" name="Int. J. Syst. Evol. Microbiol.">
        <title>Ilumatobacter nonamiense sp. nov. and Ilumatobacter coccineum sp. nov., isolated from seashore sand.</title>
        <authorList>
            <person name="Matsumoto A."/>
            <person name="Kasai H."/>
            <person name="Matsuo Y."/>
            <person name="Shizuri Y."/>
            <person name="Ichikawa N."/>
            <person name="Fujita N."/>
            <person name="Omura S."/>
            <person name="Takahashi Y."/>
        </authorList>
    </citation>
    <scope>NUCLEOTIDE SEQUENCE [LARGE SCALE GENOMIC DNA]</scope>
    <source>
        <strain evidence="2">NBRC 103263 / KCTC 29153 / YM16-304</strain>
    </source>
</reference>
<sequence>MTHLLTRVAAERQHVHLDPLMAPDEAAAINAGILAGGPYGLYAAEKSSGELESKVAERYDAARNYITTGGYAGVQEPPSTLIRRTGYFRSTLMHADRVVVPGFEALNTLPALRDAARSIYGDNGGEAVVAPAILYLNLLVPGQELAVHIDVPEFAGAERAITPQWLLVVMRASGLFEDLRVPITTGISYFGDAPGGALRYFPDGPDGAPRRFEATDNTAMVLDTDSIYHGVERVGADDEPAPVDIVAGATLHHHDGEWVMSAPDGERIGGYPVDAVRISISWKAYWFENAEAQRAFEAARGTLTIAEIERRLLGDLRERGLLRSDEQPQLPDIVDLLIDTYQRFPDLRAN</sequence>
<dbReference type="KEGG" id="aym:YM304_33750"/>
<dbReference type="OrthoDB" id="4507925at2"/>
<dbReference type="AlphaFoldDB" id="A0A6C7EEU2"/>
<evidence type="ECO:0000313" key="2">
    <source>
        <dbReference type="Proteomes" id="UP000011863"/>
    </source>
</evidence>